<comment type="caution">
    <text evidence="5">The sequence shown here is derived from an EMBL/GenBank/DDBJ whole genome shotgun (WGS) entry which is preliminary data.</text>
</comment>
<feature type="region of interest" description="Disordered" evidence="2">
    <location>
        <begin position="43"/>
        <end position="71"/>
    </location>
</feature>
<organism evidence="5 6">
    <name type="scientific">Anaeramoeba flamelloides</name>
    <dbReference type="NCBI Taxonomy" id="1746091"/>
    <lineage>
        <taxon>Eukaryota</taxon>
        <taxon>Metamonada</taxon>
        <taxon>Anaeramoebidae</taxon>
        <taxon>Anaeramoeba</taxon>
    </lineage>
</organism>
<dbReference type="PROSITE" id="PS51294">
    <property type="entry name" value="HTH_MYB"/>
    <property type="match status" value="1"/>
</dbReference>
<keyword evidence="6" id="KW-1185">Reference proteome</keyword>
<feature type="region of interest" description="Disordered" evidence="2">
    <location>
        <begin position="815"/>
        <end position="842"/>
    </location>
</feature>
<protein>
    <submittedName>
        <fullName evidence="5">Grb10 interacting gyf protein</fullName>
    </submittedName>
</protein>
<dbReference type="Gene3D" id="1.10.10.60">
    <property type="entry name" value="Homeodomain-like"/>
    <property type="match status" value="1"/>
</dbReference>
<feature type="compositionally biased region" description="Basic and acidic residues" evidence="2">
    <location>
        <begin position="659"/>
        <end position="674"/>
    </location>
</feature>
<evidence type="ECO:0000256" key="1">
    <source>
        <dbReference type="SAM" id="Coils"/>
    </source>
</evidence>
<evidence type="ECO:0000259" key="3">
    <source>
        <dbReference type="PROSITE" id="PS50090"/>
    </source>
</evidence>
<feature type="region of interest" description="Disordered" evidence="2">
    <location>
        <begin position="352"/>
        <end position="372"/>
    </location>
</feature>
<feature type="compositionally biased region" description="Basic and acidic residues" evidence="2">
    <location>
        <begin position="1161"/>
        <end position="1185"/>
    </location>
</feature>
<feature type="region of interest" description="Disordered" evidence="2">
    <location>
        <begin position="1116"/>
        <end position="1205"/>
    </location>
</feature>
<evidence type="ECO:0000256" key="2">
    <source>
        <dbReference type="SAM" id="MobiDB-lite"/>
    </source>
</evidence>
<feature type="compositionally biased region" description="Low complexity" evidence="2">
    <location>
        <begin position="1188"/>
        <end position="1204"/>
    </location>
</feature>
<dbReference type="SMART" id="SM00717">
    <property type="entry name" value="SANT"/>
    <property type="match status" value="1"/>
</dbReference>
<dbReference type="PROSITE" id="PS50090">
    <property type="entry name" value="MYB_LIKE"/>
    <property type="match status" value="1"/>
</dbReference>
<evidence type="ECO:0000313" key="5">
    <source>
        <dbReference type="EMBL" id="KAJ6232742.1"/>
    </source>
</evidence>
<dbReference type="EMBL" id="JAOAOG010000288">
    <property type="protein sequence ID" value="KAJ6232742.1"/>
    <property type="molecule type" value="Genomic_DNA"/>
</dbReference>
<evidence type="ECO:0000313" key="6">
    <source>
        <dbReference type="Proteomes" id="UP001150062"/>
    </source>
</evidence>
<feature type="domain" description="Myb-like" evidence="3">
    <location>
        <begin position="400"/>
        <end position="452"/>
    </location>
</feature>
<dbReference type="InterPro" id="IPR009057">
    <property type="entry name" value="Homeodomain-like_sf"/>
</dbReference>
<feature type="compositionally biased region" description="Acidic residues" evidence="2">
    <location>
        <begin position="1141"/>
        <end position="1159"/>
    </location>
</feature>
<feature type="compositionally biased region" description="Low complexity" evidence="2">
    <location>
        <begin position="312"/>
        <end position="322"/>
    </location>
</feature>
<dbReference type="SUPFAM" id="SSF46689">
    <property type="entry name" value="Homeodomain-like"/>
    <property type="match status" value="1"/>
</dbReference>
<feature type="domain" description="HTH myb-type" evidence="4">
    <location>
        <begin position="400"/>
        <end position="456"/>
    </location>
</feature>
<sequence length="1322" mass="155623">MSDPNFYPFNNSTMDSNWLFGFQDFTTNSLSLNPNFNEVFLPSNDPQIPKNPLNSFPLFPTDNPKQSSVTNNDHQLEIPLFNNSFNQQLQQQQKQQLQQQQQLQQKQQLQQQQQQQQQQQLIFSSNEKQHYFGGLFPNFQNSIKENNNPNIFQNKNENLQTNINPNSKLDHYNRNLNFQNHDFHLLPNNNQAKKKEKTKGPIQIPNYNLKKKGNISQKHALEKKKKRKAKNIKINKGLLISQQKQTNTANYSPISNEQSLKNGANTRHLQTQNQNTNSFRNENKIKNLRNKYQQTDNARTVHNSSLNNVAYSQNKNNKQSSSIRGNKNAYNYKNKTQNLGNILRSKSRLIEKKTSQNQKTNNPPRKKHPDYDFWNKTKQRAWDSFGINDNMFYSRFNHPGEKTKTGKWTPQEEELFSKICELKGVGSKWGEFSKHIPGRVGYACASHFRKRLVRDPVFFSKFGNEFRIKQNKLVSKSRKKKNNKKKDEDYIPIYQKEKEPDIDYIYQKKTKNTNTNKNINANNHRNNNKNGKSNKNRNKNINRRKLKINTDLNNNRNRSVILKNNCNQNKNQNQKDKKDLHINQNSSNKNLITQENLFLNTANNQNTYINKITNQNFKKTGNENENENEKGNQIIENNTIAKNSKGRIKKNAISKNSKGIREKNPIDKNGKGIREKNPITQNVKESIIKIEMKKGNERINENFQQRFNNNISLDNNKNFNKKEILNKEFYQNINKNQNDIKYLNDKQTFPNTNFIIEDNIFPDQNYNNFPNQNSYLQNFPNQNNFENFNTNINQKRKKNIKINNKNKNKNKILNRNIDPKFNSNTLKKKTNKRKDDNHSNFMKNPRFQKLSILKRDPQLVLKKNEKKSNQRLNLVKKQNENELNRDTVKSTSRKIDSKTIRKRKYKTILTNGFTFKESTIKQKNKIYKIRFKWKKRNPIIENNTIAKNSIGMIKKNAIDKNSIGTIKKNPIYKNGKEIREKNPRVKNSKGRIKKNAIDKNIKGTIKKIPISKNGKEIREKNSIAKNSKGRIKKNATEKKNDINKLKNIEIDDKKHLNFKVDKNSVIYDSIYLKMKKNNNNLKIQNKPIPVNNNEIYLQRKKIIEQQIIKLEKEEFQYSDSQEEDEMGWGDYENEYGYGYGYEDEDEDEDEEESESELGTEPESKMADEIQKENCNVKELQKKPIPKENQLQNDLQNNDKNNDNQSTRIIGEYINPLPGFQDRKFPGIIQKPTISPSGYVLDLKKWIEILDQNQNMCPFSNQKINKRDLVVLNPKNIAFYLLKIKNLQNPSLKLVSRRKLYRSISGSNRKIFIKIPINENNHH</sequence>
<dbReference type="Pfam" id="PF00249">
    <property type="entry name" value="Myb_DNA-binding"/>
    <property type="match status" value="1"/>
</dbReference>
<feature type="compositionally biased region" description="Basic residues" evidence="2">
    <location>
        <begin position="532"/>
        <end position="547"/>
    </location>
</feature>
<feature type="region of interest" description="Disordered" evidence="2">
    <location>
        <begin position="645"/>
        <end position="674"/>
    </location>
</feature>
<feature type="region of interest" description="Disordered" evidence="2">
    <location>
        <begin position="510"/>
        <end position="556"/>
    </location>
</feature>
<proteinExistence type="predicted"/>
<accession>A0ABQ8XL19</accession>
<feature type="coiled-coil region" evidence="1">
    <location>
        <begin position="82"/>
        <end position="120"/>
    </location>
</feature>
<dbReference type="Proteomes" id="UP001150062">
    <property type="component" value="Unassembled WGS sequence"/>
</dbReference>
<dbReference type="InterPro" id="IPR017930">
    <property type="entry name" value="Myb_dom"/>
</dbReference>
<gene>
    <name evidence="5" type="ORF">M0813_04548</name>
</gene>
<keyword evidence="1" id="KW-0175">Coiled coil</keyword>
<feature type="region of interest" description="Disordered" evidence="2">
    <location>
        <begin position="305"/>
        <end position="328"/>
    </location>
</feature>
<evidence type="ECO:0000259" key="4">
    <source>
        <dbReference type="PROSITE" id="PS51294"/>
    </source>
</evidence>
<feature type="compositionally biased region" description="Low complexity" evidence="2">
    <location>
        <begin position="512"/>
        <end position="531"/>
    </location>
</feature>
<reference evidence="5" key="1">
    <citation type="submission" date="2022-08" db="EMBL/GenBank/DDBJ databases">
        <title>Novel sulfate-reducing endosymbionts in the free-living metamonad Anaeramoeba.</title>
        <authorList>
            <person name="Jerlstrom-Hultqvist J."/>
            <person name="Cepicka I."/>
            <person name="Gallot-Lavallee L."/>
            <person name="Salas-Leiva D."/>
            <person name="Curtis B.A."/>
            <person name="Zahonova K."/>
            <person name="Pipaliya S."/>
            <person name="Dacks J."/>
            <person name="Roger A.J."/>
        </authorList>
    </citation>
    <scope>NUCLEOTIDE SEQUENCE</scope>
    <source>
        <strain evidence="5">Schooner1</strain>
    </source>
</reference>
<name>A0ABQ8XL19_9EUKA</name>
<feature type="compositionally biased region" description="Acidic residues" evidence="2">
    <location>
        <begin position="1120"/>
        <end position="1133"/>
    </location>
</feature>
<dbReference type="CDD" id="cd00167">
    <property type="entry name" value="SANT"/>
    <property type="match status" value="1"/>
</dbReference>
<dbReference type="InterPro" id="IPR001005">
    <property type="entry name" value="SANT/Myb"/>
</dbReference>